<organism evidence="9 10">
    <name type="scientific">Mycolicibacterium mucogenicum</name>
    <name type="common">Mycobacterium mucogenicum</name>
    <dbReference type="NCBI Taxonomy" id="56689"/>
    <lineage>
        <taxon>Bacteria</taxon>
        <taxon>Bacillati</taxon>
        <taxon>Actinomycetota</taxon>
        <taxon>Actinomycetes</taxon>
        <taxon>Mycobacteriales</taxon>
        <taxon>Mycobacteriaceae</taxon>
        <taxon>Mycolicibacterium</taxon>
    </lineage>
</organism>
<evidence type="ECO:0000256" key="5">
    <source>
        <dbReference type="ARBA" id="ARBA00022857"/>
    </source>
</evidence>
<evidence type="ECO:0000256" key="6">
    <source>
        <dbReference type="ARBA" id="ARBA00023002"/>
    </source>
</evidence>
<evidence type="ECO:0000256" key="8">
    <source>
        <dbReference type="SAM" id="MobiDB-lite"/>
    </source>
</evidence>
<reference evidence="9 10" key="1">
    <citation type="submission" date="2016-06" db="EMBL/GenBank/DDBJ databases">
        <authorList>
            <person name="Kjaerup R.B."/>
            <person name="Dalgaard T.S."/>
            <person name="Juul-Madsen H.R."/>
        </authorList>
    </citation>
    <scope>NUCLEOTIDE SEQUENCE [LARGE SCALE GENOMIC DNA]</scope>
    <source>
        <strain evidence="9 10">1199456.5</strain>
    </source>
</reference>
<sequence length="513" mass="57048">MSTAERLDILIVGAGLSGIGTAHHLKSEHPDRSFAILESRPQIGGTWDLFRYPGIRSDSDMHTLGYRFRPWTDAKSIADGASILDYIRSTATESGIDTHIRFGHRVVAADWSAATSTWRVKVIAGETTRFFECSFLVMCSGYYSYDAGYTPELKGIHTFEGRVVHPQQWPEDLDHSGRDIVVIGSGATAVTLVPALAKSAAHVTMLQRSPTYIMSVPSQDVIANTLRRLVGSQLSYRLTRWKNVATAWAVYELSRRCPSIIKAMVRKNVAKHLPVADVDAHFTPSYQPWDQRLCAAPDGDLFRSLKSGRASVVTDTIDTFTDVGIRLTSGTTLRADIVVTATGLDLLFFGGIDLRVNGNRVNVAEAFAYKGMMLSDVPNFVYTLGYTNSSWTLKADLVSQYLCRLIDFMDSHGYTSCVPHPDDLTMPRRPLFDFEAGYVKRALDRMPSSGPRAPWRQGMNYIEDVITMRHRAIDDGVLQFHRTEHAQPGQDPSTAENHRPDPSHCETGVSRRS</sequence>
<keyword evidence="6" id="KW-0560">Oxidoreductase</keyword>
<accession>A0A1A0M3A9</accession>
<dbReference type="FunFam" id="3.50.50.60:FF:000228">
    <property type="entry name" value="FAD-containing monooxygenase EthA"/>
    <property type="match status" value="1"/>
</dbReference>
<evidence type="ECO:0000256" key="3">
    <source>
        <dbReference type="ARBA" id="ARBA00022630"/>
    </source>
</evidence>
<feature type="region of interest" description="Disordered" evidence="8">
    <location>
        <begin position="484"/>
        <end position="513"/>
    </location>
</feature>
<dbReference type="Gene3D" id="3.50.50.60">
    <property type="entry name" value="FAD/NAD(P)-binding domain"/>
    <property type="match status" value="2"/>
</dbReference>
<dbReference type="GO" id="GO:0050661">
    <property type="term" value="F:NADP binding"/>
    <property type="evidence" value="ECO:0007669"/>
    <property type="project" value="InterPro"/>
</dbReference>
<dbReference type="InterPro" id="IPR036188">
    <property type="entry name" value="FAD/NAD-bd_sf"/>
</dbReference>
<dbReference type="OrthoDB" id="5168853at2"/>
<evidence type="ECO:0000256" key="7">
    <source>
        <dbReference type="ARBA" id="ARBA00023033"/>
    </source>
</evidence>
<dbReference type="PANTHER" id="PTHR43872:SF1">
    <property type="entry name" value="MONOOXYGENASE, PUTATIVE (AFU_ORTHOLOGUE AFUA_8G02570)-RELATED"/>
    <property type="match status" value="1"/>
</dbReference>
<dbReference type="Pfam" id="PF00743">
    <property type="entry name" value="FMO-like"/>
    <property type="match status" value="1"/>
</dbReference>
<dbReference type="PANTHER" id="PTHR43872">
    <property type="entry name" value="MONOOXYGENASE, PUTATIVE (AFU_ORTHOLOGUE AFUA_8G02570)-RELATED"/>
    <property type="match status" value="1"/>
</dbReference>
<dbReference type="InterPro" id="IPR051820">
    <property type="entry name" value="FAD-binding_MO"/>
</dbReference>
<keyword evidence="3" id="KW-0285">Flavoprotein</keyword>
<protein>
    <submittedName>
        <fullName evidence="9">FAD-containing monooxygenase EthA</fullName>
    </submittedName>
</protein>
<proteinExistence type="inferred from homology"/>
<evidence type="ECO:0000256" key="1">
    <source>
        <dbReference type="ARBA" id="ARBA00001974"/>
    </source>
</evidence>
<dbReference type="GO" id="GO:0004499">
    <property type="term" value="F:N,N-dimethylaniline monooxygenase activity"/>
    <property type="evidence" value="ECO:0007669"/>
    <property type="project" value="InterPro"/>
</dbReference>
<dbReference type="SUPFAM" id="SSF51905">
    <property type="entry name" value="FAD/NAD(P)-binding domain"/>
    <property type="match status" value="1"/>
</dbReference>
<keyword evidence="7 9" id="KW-0503">Monooxygenase</keyword>
<dbReference type="Pfam" id="PF13450">
    <property type="entry name" value="NAD_binding_8"/>
    <property type="match status" value="1"/>
</dbReference>
<evidence type="ECO:0000256" key="4">
    <source>
        <dbReference type="ARBA" id="ARBA00022827"/>
    </source>
</evidence>
<gene>
    <name evidence="9" type="ORF">A5642_03970</name>
</gene>
<comment type="caution">
    <text evidence="9">The sequence shown here is derived from an EMBL/GenBank/DDBJ whole genome shotgun (WGS) entry which is preliminary data.</text>
</comment>
<keyword evidence="5" id="KW-0521">NADP</keyword>
<comment type="cofactor">
    <cofactor evidence="1">
        <name>FAD</name>
        <dbReference type="ChEBI" id="CHEBI:57692"/>
    </cofactor>
</comment>
<evidence type="ECO:0000313" key="9">
    <source>
        <dbReference type="EMBL" id="OBA79338.1"/>
    </source>
</evidence>
<dbReference type="RefSeq" id="WP_064860558.1">
    <property type="nucleotide sequence ID" value="NZ_LZSF01000255.1"/>
</dbReference>
<comment type="similarity">
    <text evidence="2">Belongs to the FAD-binding monooxygenase family.</text>
</comment>
<evidence type="ECO:0000256" key="2">
    <source>
        <dbReference type="ARBA" id="ARBA00010139"/>
    </source>
</evidence>
<dbReference type="EMBL" id="LZSF01000255">
    <property type="protein sequence ID" value="OBA79338.1"/>
    <property type="molecule type" value="Genomic_DNA"/>
</dbReference>
<dbReference type="Proteomes" id="UP000093962">
    <property type="component" value="Unassembled WGS sequence"/>
</dbReference>
<keyword evidence="4" id="KW-0274">FAD</keyword>
<dbReference type="GO" id="GO:0050660">
    <property type="term" value="F:flavin adenine dinucleotide binding"/>
    <property type="evidence" value="ECO:0007669"/>
    <property type="project" value="InterPro"/>
</dbReference>
<dbReference type="AlphaFoldDB" id="A0A1A0M3A9"/>
<dbReference type="InterPro" id="IPR020946">
    <property type="entry name" value="Flavin_mOase-like"/>
</dbReference>
<evidence type="ECO:0000313" key="10">
    <source>
        <dbReference type="Proteomes" id="UP000093962"/>
    </source>
</evidence>
<name>A0A1A0M3A9_MYCMU</name>